<evidence type="ECO:0000259" key="2">
    <source>
        <dbReference type="Pfam" id="PF00892"/>
    </source>
</evidence>
<keyword evidence="1" id="KW-0472">Membrane</keyword>
<dbReference type="SUPFAM" id="SSF103481">
    <property type="entry name" value="Multidrug resistance efflux transporter EmrE"/>
    <property type="match status" value="1"/>
</dbReference>
<feature type="domain" description="EamA" evidence="2">
    <location>
        <begin position="4"/>
        <end position="136"/>
    </location>
</feature>
<feature type="transmembrane region" description="Helical" evidence="1">
    <location>
        <begin position="255"/>
        <end position="272"/>
    </location>
</feature>
<feature type="transmembrane region" description="Helical" evidence="1">
    <location>
        <begin position="121"/>
        <end position="137"/>
    </location>
</feature>
<keyword evidence="1" id="KW-1133">Transmembrane helix</keyword>
<feature type="transmembrane region" description="Helical" evidence="1">
    <location>
        <begin position="187"/>
        <end position="210"/>
    </location>
</feature>
<protein>
    <submittedName>
        <fullName evidence="3">Permease of the drug/metabolite transporter (DMT) superfamily</fullName>
    </submittedName>
</protein>
<dbReference type="RefSeq" id="WP_072895943.1">
    <property type="nucleotide sequence ID" value="NZ_FQWZ01000003.1"/>
</dbReference>
<feature type="transmembrane region" description="Helical" evidence="1">
    <location>
        <begin position="157"/>
        <end position="175"/>
    </location>
</feature>
<organism evidence="3 4">
    <name type="scientific">Hydrocarboniphaga daqingensis</name>
    <dbReference type="NCBI Taxonomy" id="490188"/>
    <lineage>
        <taxon>Bacteria</taxon>
        <taxon>Pseudomonadati</taxon>
        <taxon>Pseudomonadota</taxon>
        <taxon>Gammaproteobacteria</taxon>
        <taxon>Nevskiales</taxon>
        <taxon>Nevskiaceae</taxon>
        <taxon>Hydrocarboniphaga</taxon>
    </lineage>
</organism>
<gene>
    <name evidence="3" type="ORF">SAMN04488068_1428</name>
</gene>
<dbReference type="AlphaFoldDB" id="A0A1M5MT38"/>
<reference evidence="3 4" key="1">
    <citation type="submission" date="2016-11" db="EMBL/GenBank/DDBJ databases">
        <authorList>
            <person name="Jaros S."/>
            <person name="Januszkiewicz K."/>
            <person name="Wedrychowicz H."/>
        </authorList>
    </citation>
    <scope>NUCLEOTIDE SEQUENCE [LARGE SCALE GENOMIC DNA]</scope>
    <source>
        <strain evidence="3 4">CGMCC 1.7049</strain>
    </source>
</reference>
<dbReference type="OrthoDB" id="7216522at2"/>
<name>A0A1M5MT38_9GAMM</name>
<accession>A0A1M5MT38</accession>
<dbReference type="Pfam" id="PF00892">
    <property type="entry name" value="EamA"/>
    <property type="match status" value="1"/>
</dbReference>
<dbReference type="STRING" id="490188.SAMN04488068_1428"/>
<dbReference type="InterPro" id="IPR000620">
    <property type="entry name" value="EamA_dom"/>
</dbReference>
<dbReference type="InterPro" id="IPR037185">
    <property type="entry name" value="EmrE-like"/>
</dbReference>
<proteinExistence type="predicted"/>
<evidence type="ECO:0000313" key="4">
    <source>
        <dbReference type="Proteomes" id="UP000199758"/>
    </source>
</evidence>
<feature type="transmembrane region" description="Helical" evidence="1">
    <location>
        <begin position="90"/>
        <end position="109"/>
    </location>
</feature>
<feature type="transmembrane region" description="Helical" evidence="1">
    <location>
        <begin position="29"/>
        <end position="53"/>
    </location>
</feature>
<feature type="transmembrane region" description="Helical" evidence="1">
    <location>
        <begin position="278"/>
        <end position="298"/>
    </location>
</feature>
<feature type="transmembrane region" description="Helical" evidence="1">
    <location>
        <begin position="65"/>
        <end position="84"/>
    </location>
</feature>
<feature type="transmembrane region" description="Helical" evidence="1">
    <location>
        <begin position="222"/>
        <end position="243"/>
    </location>
</feature>
<dbReference type="GO" id="GO:0016020">
    <property type="term" value="C:membrane"/>
    <property type="evidence" value="ECO:0007669"/>
    <property type="project" value="InterPro"/>
</dbReference>
<sequence>MSRAGLLYAVLACAGWGFAFVGPLILGPWPGLAVAAGRYIAYGLASAVALALLYHRSRPPHRPGLWRQATALTLTGNLLYYALLSVSVQKAGYVMPTLIIGLLPVTVSLAGRWRSRQAPSARYALALLLILGGLWLAHERQPAGADDLVRVTSDEVLGLACAFLSLALWTFYGIANSECLRGRPGTSGVEWASLQGVAALPFALMLFVASTGTSTSPIPQDWTAFIVVSVVLGLITSWAANTLWNMASTRLRPSLLGQMIVFETIAGIGYGALHAGRWPAATVLVGTALLIAGVVVAISEPAPAVGAAQADPPTPPA</sequence>
<evidence type="ECO:0000256" key="1">
    <source>
        <dbReference type="SAM" id="Phobius"/>
    </source>
</evidence>
<keyword evidence="1" id="KW-0812">Transmembrane</keyword>
<dbReference type="Proteomes" id="UP000199758">
    <property type="component" value="Unassembled WGS sequence"/>
</dbReference>
<evidence type="ECO:0000313" key="3">
    <source>
        <dbReference type="EMBL" id="SHG80099.1"/>
    </source>
</evidence>
<keyword evidence="4" id="KW-1185">Reference proteome</keyword>
<dbReference type="EMBL" id="FQWZ01000003">
    <property type="protein sequence ID" value="SHG80099.1"/>
    <property type="molecule type" value="Genomic_DNA"/>
</dbReference>